<dbReference type="OrthoDB" id="19311at2759"/>
<feature type="domain" description="Rap-GAP" evidence="2">
    <location>
        <begin position="1162"/>
        <end position="1391"/>
    </location>
</feature>
<dbReference type="InterPro" id="IPR024584">
    <property type="entry name" value="Tuberin_N"/>
</dbReference>
<dbReference type="Gene3D" id="3.40.50.11210">
    <property type="entry name" value="Rap/Ran-GAP"/>
    <property type="match status" value="1"/>
</dbReference>
<gene>
    <name evidence="3" type="ORF">LAQU0_S17e00936g</name>
</gene>
<dbReference type="Pfam" id="PF03542">
    <property type="entry name" value="Tuberin"/>
    <property type="match status" value="1"/>
</dbReference>
<protein>
    <submittedName>
        <fullName evidence="3">LAQU0S17e00936g1_1</fullName>
    </submittedName>
</protein>
<dbReference type="GO" id="GO:0032007">
    <property type="term" value="P:negative regulation of TOR signaling"/>
    <property type="evidence" value="ECO:0007669"/>
    <property type="project" value="TreeGrafter"/>
</dbReference>
<dbReference type="FunFam" id="3.40.50.11210:FF:000007">
    <property type="entry name" value="Tuberous sclerosis 2"/>
    <property type="match status" value="1"/>
</dbReference>
<evidence type="ECO:0000256" key="1">
    <source>
        <dbReference type="ARBA" id="ARBA00022468"/>
    </source>
</evidence>
<dbReference type="PANTHER" id="PTHR10063:SF0">
    <property type="entry name" value="TUBERIN"/>
    <property type="match status" value="1"/>
</dbReference>
<dbReference type="PANTHER" id="PTHR10063">
    <property type="entry name" value="TUBERIN"/>
    <property type="match status" value="1"/>
</dbReference>
<reference evidence="4" key="1">
    <citation type="submission" date="2015-10" db="EMBL/GenBank/DDBJ databases">
        <authorList>
            <person name="Devillers H."/>
        </authorList>
    </citation>
    <scope>NUCLEOTIDE SEQUENCE [LARGE SCALE GENOMIC DNA]</scope>
</reference>
<keyword evidence="4" id="KW-1185">Reference proteome</keyword>
<dbReference type="Pfam" id="PF02145">
    <property type="entry name" value="Rap_GAP"/>
    <property type="match status" value="1"/>
</dbReference>
<dbReference type="GO" id="GO:0005096">
    <property type="term" value="F:GTPase activator activity"/>
    <property type="evidence" value="ECO:0007669"/>
    <property type="project" value="UniProtKB-KW"/>
</dbReference>
<dbReference type="EMBL" id="LN890555">
    <property type="protein sequence ID" value="CUS24526.1"/>
    <property type="molecule type" value="Genomic_DNA"/>
</dbReference>
<dbReference type="InterPro" id="IPR000331">
    <property type="entry name" value="Rap/Ran_GAP_dom"/>
</dbReference>
<evidence type="ECO:0000313" key="4">
    <source>
        <dbReference type="Proteomes" id="UP000236544"/>
    </source>
</evidence>
<dbReference type="GO" id="GO:0051056">
    <property type="term" value="P:regulation of small GTPase mediated signal transduction"/>
    <property type="evidence" value="ECO:0007669"/>
    <property type="project" value="InterPro"/>
</dbReference>
<keyword evidence="1" id="KW-0343">GTPase activation</keyword>
<dbReference type="InterPro" id="IPR018515">
    <property type="entry name" value="Tuberin-type_domain"/>
</dbReference>
<evidence type="ECO:0000259" key="2">
    <source>
        <dbReference type="PROSITE" id="PS50085"/>
    </source>
</evidence>
<dbReference type="SUPFAM" id="SSF48371">
    <property type="entry name" value="ARM repeat"/>
    <property type="match status" value="1"/>
</dbReference>
<accession>A0A0P1L2N9</accession>
<dbReference type="GO" id="GO:0033596">
    <property type="term" value="C:TSC1-TSC2 complex"/>
    <property type="evidence" value="ECO:0007669"/>
    <property type="project" value="TreeGrafter"/>
</dbReference>
<proteinExistence type="predicted"/>
<sequence length="1413" mass="158697">MAPPLIYKAYTSGLKRELFRTLSGNFKSTPTPSNYEQCAVTKEPLHAQQLISLIADRSNDYSSRARLVKEITPELAFLSAESVLDLWDGANDLIAPEVPSSTRSCGLDLLYACIERLLPVMSETPRLAFYYNIMDNYIVADEKAGKAEKELQKVIECLDALTCHGTRLDTILGADDSTCGLKDFFEGVFASMSIDGEPKPSHQTVASALVFAQSCIQHGMPVSNEFVSHVITIARYRDVNEVRKGTLDVLKAAFTESLVESKELSSSALQALLIIYHENNELADYVIETLHSTLSSQNGARLLTLFLDMGLADSDNTEISYISLLVSVLTVDDVEDLWQKCNSSPQQVGQLLLHLLGRECNKHISISASASQLFGNILCLLESEEFLRWMSEFRGFWLVSEGEPSIQDLLTPFLRQAGQNDLDVKYLRMIFNQILNISQSGNYRLFGISELKDILKFLFAYSRHLDDFLASQLLDLLVQSVSEAVSMDGLVDEMIARIYLTDFGTDVRCQSLEVMEKCCCEIILERKCWDDSLRQSLKHLFSTLETEKDDAVALKQIDTYSEMCHYLPTDFITTVNSELFGHAFTKPSSRRRSSLIPLSLGSPPVSAWSEIKLLKLSERFAELLVWCIAFERKDCFASFYCLLSNAAQYAYQTSQNEIFLTSAKVLSKVYCGSSRQAVFQETNDVEGITIALNKNSKVNSDQGNGSWSYPETISYFNEAQSKALKNDACCPELVKSDFVTPGAIDIRTWISTAVDMIGNPTTWEVYSYLLTFMCPQFANLVALRSIDDLVGSYRDVICRHMKSGLPSKLKIPSGLCTDHLHAVYIRSLSPLLGYHSYLPKEFTDGLVESLLYGLHTKDSTLTLSLHLLTICCQEIPGSVKKLLTPILVQLQTRVTSSMCTPAILEFLLALSNSPFIISHLTVDEFKRVFAIAFKFIQNSRDLKERAQTQNIIQQISYLEQAADSSPSTHSFKITASIAHFFLTLSYKVISSWFLRMKLSNRVELAPFVVKCLVNSASEAESKDYDVSAHIDVISQLTASPHGPSFPHRINEERANEDKDGYDFGRWILSDKIVSIETEIQTGDSIIAMRSPSSSEVFKLQFERSQIPKPYDIFCIGQEEEEEPSAEKFEQFKFTASFVLTQLGCVSKHPIKIPDDISIARSVHLFDKIPVSEYHKIGLIYMGQRQNSEVEVLSNTSGSYQYNLFLSRLGHLVKLKECMNVYTGGLEPDIDGEFALVYNAEKTQAVFHAATLMPNNPQDDQYSMKKRHIGNNFVTIFFDESGCASFDFNIIKSQFNFINIVIRPYQATDTGMGSKHFKVRMYRKAGVPAFFSTSHFKILSAENLAKYVRHVSLIADTFSACWFSASAPEVCTTWARRAKQMSSIRKRTLKWFEEHGEPVSPPDFASLTEAAGMP</sequence>
<dbReference type="GO" id="GO:0005634">
    <property type="term" value="C:nucleus"/>
    <property type="evidence" value="ECO:0007669"/>
    <property type="project" value="InterPro"/>
</dbReference>
<name>A0A0P1L2N9_9SACH</name>
<dbReference type="Pfam" id="PF11864">
    <property type="entry name" value="DUF3384"/>
    <property type="match status" value="1"/>
</dbReference>
<dbReference type="InterPro" id="IPR027107">
    <property type="entry name" value="Tuberin/Ral-act_asu"/>
</dbReference>
<evidence type="ECO:0000313" key="3">
    <source>
        <dbReference type="EMBL" id="CUS24526.1"/>
    </source>
</evidence>
<dbReference type="SUPFAM" id="SSF111347">
    <property type="entry name" value="Rap/Ran-GAP"/>
    <property type="match status" value="1"/>
</dbReference>
<dbReference type="PROSITE" id="PS50085">
    <property type="entry name" value="RAPGAP"/>
    <property type="match status" value="1"/>
</dbReference>
<dbReference type="InterPro" id="IPR035974">
    <property type="entry name" value="Rap/Ran-GAP_sf"/>
</dbReference>
<dbReference type="InterPro" id="IPR016024">
    <property type="entry name" value="ARM-type_fold"/>
</dbReference>
<dbReference type="Proteomes" id="UP000236544">
    <property type="component" value="Unassembled WGS sequence"/>
</dbReference>
<organism evidence="3 4">
    <name type="scientific">Lachancea quebecensis</name>
    <dbReference type="NCBI Taxonomy" id="1654605"/>
    <lineage>
        <taxon>Eukaryota</taxon>
        <taxon>Fungi</taxon>
        <taxon>Dikarya</taxon>
        <taxon>Ascomycota</taxon>
        <taxon>Saccharomycotina</taxon>
        <taxon>Saccharomycetes</taxon>
        <taxon>Saccharomycetales</taxon>
        <taxon>Saccharomycetaceae</taxon>
        <taxon>Lachancea</taxon>
    </lineage>
</organism>